<organism evidence="2 3">
    <name type="scientific">Paraburkholderia fynbosensis</name>
    <dbReference type="NCBI Taxonomy" id="1200993"/>
    <lineage>
        <taxon>Bacteria</taxon>
        <taxon>Pseudomonadati</taxon>
        <taxon>Pseudomonadota</taxon>
        <taxon>Betaproteobacteria</taxon>
        <taxon>Burkholderiales</taxon>
        <taxon>Burkholderiaceae</taxon>
        <taxon>Paraburkholderia</taxon>
    </lineage>
</organism>
<feature type="region of interest" description="Disordered" evidence="1">
    <location>
        <begin position="15"/>
        <end position="35"/>
    </location>
</feature>
<evidence type="ECO:0000313" key="3">
    <source>
        <dbReference type="Proteomes" id="UP000494252"/>
    </source>
</evidence>
<dbReference type="Proteomes" id="UP000494252">
    <property type="component" value="Unassembled WGS sequence"/>
</dbReference>
<evidence type="ECO:0000313" key="2">
    <source>
        <dbReference type="EMBL" id="CAB3793506.1"/>
    </source>
</evidence>
<gene>
    <name evidence="2" type="ORF">LMG27177_03428</name>
</gene>
<accession>A0A6J5G834</accession>
<protein>
    <submittedName>
        <fullName evidence="2">Uncharacterized protein</fullName>
    </submittedName>
</protein>
<name>A0A6J5G834_9BURK</name>
<sequence length="35" mass="3683">MRVNGAFPAHRCRLGGDAEAGGMAQGDHEARGCKR</sequence>
<dbReference type="EMBL" id="CADIKI010000009">
    <property type="protein sequence ID" value="CAB3793506.1"/>
    <property type="molecule type" value="Genomic_DNA"/>
</dbReference>
<dbReference type="AlphaFoldDB" id="A0A6J5G834"/>
<proteinExistence type="predicted"/>
<reference evidence="2 3" key="1">
    <citation type="submission" date="2020-04" db="EMBL/GenBank/DDBJ databases">
        <authorList>
            <person name="De Canck E."/>
        </authorList>
    </citation>
    <scope>NUCLEOTIDE SEQUENCE [LARGE SCALE GENOMIC DNA]</scope>
    <source>
        <strain evidence="2 3">LMG 27177</strain>
    </source>
</reference>
<keyword evidence="3" id="KW-1185">Reference proteome</keyword>
<evidence type="ECO:0000256" key="1">
    <source>
        <dbReference type="SAM" id="MobiDB-lite"/>
    </source>
</evidence>
<feature type="compositionally biased region" description="Basic and acidic residues" evidence="1">
    <location>
        <begin position="26"/>
        <end position="35"/>
    </location>
</feature>